<accession>A0A4R5QA97</accession>
<name>A0A4R5QA97_9PROT</name>
<evidence type="ECO:0008006" key="4">
    <source>
        <dbReference type="Google" id="ProtNLM"/>
    </source>
</evidence>
<gene>
    <name evidence="2" type="ORF">E2C06_24555</name>
</gene>
<comment type="caution">
    <text evidence="2">The sequence shown here is derived from an EMBL/GenBank/DDBJ whole genome shotgun (WGS) entry which is preliminary data.</text>
</comment>
<keyword evidence="3" id="KW-1185">Reference proteome</keyword>
<proteinExistence type="predicted"/>
<organism evidence="2 3">
    <name type="scientific">Dankookia rubra</name>
    <dbReference type="NCBI Taxonomy" id="1442381"/>
    <lineage>
        <taxon>Bacteria</taxon>
        <taxon>Pseudomonadati</taxon>
        <taxon>Pseudomonadota</taxon>
        <taxon>Alphaproteobacteria</taxon>
        <taxon>Acetobacterales</taxon>
        <taxon>Roseomonadaceae</taxon>
        <taxon>Dankookia</taxon>
    </lineage>
</organism>
<dbReference type="Proteomes" id="UP000295096">
    <property type="component" value="Unassembled WGS sequence"/>
</dbReference>
<evidence type="ECO:0000313" key="3">
    <source>
        <dbReference type="Proteomes" id="UP000295096"/>
    </source>
</evidence>
<sequence length="90" mass="10038">MEAPMGQLNIKDEALIADAKALADLLGTSTTDAIRRAVNDRLARERVGRDEERRLRFERIMAIAKEASKLFPPGTSSDHSDLYDQDGLPR</sequence>
<reference evidence="2 3" key="1">
    <citation type="journal article" date="2016" name="J. Microbiol.">
        <title>Dankookia rubra gen. nov., sp. nov., an alphaproteobacterium isolated from sediment of a shallow stream.</title>
        <authorList>
            <person name="Kim W.H."/>
            <person name="Kim D.H."/>
            <person name="Kang K."/>
            <person name="Ahn T.Y."/>
        </authorList>
    </citation>
    <scope>NUCLEOTIDE SEQUENCE [LARGE SCALE GENOMIC DNA]</scope>
    <source>
        <strain evidence="2 3">JCM30602</strain>
    </source>
</reference>
<dbReference type="Pfam" id="PF07704">
    <property type="entry name" value="PSK_trans_fac"/>
    <property type="match status" value="1"/>
</dbReference>
<dbReference type="InterPro" id="IPR011660">
    <property type="entry name" value="VapB-like"/>
</dbReference>
<feature type="compositionally biased region" description="Basic and acidic residues" evidence="1">
    <location>
        <begin position="78"/>
        <end position="90"/>
    </location>
</feature>
<evidence type="ECO:0000313" key="2">
    <source>
        <dbReference type="EMBL" id="TDH59972.1"/>
    </source>
</evidence>
<protein>
    <recommendedName>
        <fullName evidence="4">Transcription factor</fullName>
    </recommendedName>
</protein>
<evidence type="ECO:0000256" key="1">
    <source>
        <dbReference type="SAM" id="MobiDB-lite"/>
    </source>
</evidence>
<dbReference type="EMBL" id="SMSJ01000048">
    <property type="protein sequence ID" value="TDH59972.1"/>
    <property type="molecule type" value="Genomic_DNA"/>
</dbReference>
<dbReference type="OrthoDB" id="7998884at2"/>
<dbReference type="AlphaFoldDB" id="A0A4R5QA97"/>
<feature type="region of interest" description="Disordered" evidence="1">
    <location>
        <begin position="69"/>
        <end position="90"/>
    </location>
</feature>